<keyword evidence="3" id="KW-1185">Reference proteome</keyword>
<reference evidence="2 3" key="1">
    <citation type="submission" date="2023-01" db="EMBL/GenBank/DDBJ databases">
        <authorList>
            <person name="Whitehead M."/>
        </authorList>
    </citation>
    <scope>NUCLEOTIDE SEQUENCE [LARGE SCALE GENOMIC DNA]</scope>
</reference>
<dbReference type="Pfam" id="PF13843">
    <property type="entry name" value="DDE_Tnp_1_7"/>
    <property type="match status" value="1"/>
</dbReference>
<feature type="domain" description="PiggyBac transposable element-derived protein" evidence="1">
    <location>
        <begin position="136"/>
        <end position="336"/>
    </location>
</feature>
<accession>A0AAV0WB01</accession>
<gene>
    <name evidence="2" type="ORF">MEUPH1_LOCUS9104</name>
</gene>
<evidence type="ECO:0000259" key="1">
    <source>
        <dbReference type="Pfam" id="PF13843"/>
    </source>
</evidence>
<organism evidence="2 3">
    <name type="scientific">Macrosiphum euphorbiae</name>
    <name type="common">potato aphid</name>
    <dbReference type="NCBI Taxonomy" id="13131"/>
    <lineage>
        <taxon>Eukaryota</taxon>
        <taxon>Metazoa</taxon>
        <taxon>Ecdysozoa</taxon>
        <taxon>Arthropoda</taxon>
        <taxon>Hexapoda</taxon>
        <taxon>Insecta</taxon>
        <taxon>Pterygota</taxon>
        <taxon>Neoptera</taxon>
        <taxon>Paraneoptera</taxon>
        <taxon>Hemiptera</taxon>
        <taxon>Sternorrhyncha</taxon>
        <taxon>Aphidomorpha</taxon>
        <taxon>Aphidoidea</taxon>
        <taxon>Aphididae</taxon>
        <taxon>Macrosiphini</taxon>
        <taxon>Macrosiphum</taxon>
    </lineage>
</organism>
<sequence length="552" mass="63647">MNRMKLKYNKLKIKASKFYNRLQSIPDGSSESEWSDDEDLYTPLLPQDRCVVSDTDDDIPTNGDYLVIPASDDEIASEDENDVPLSIRLSRLVSNKSKKAKEPKPVWLEENYITNPETITFTGDTTLPENILSLTDPYQFFSFLFPSTLIQYITDQTNIYASQISPNKLPNICVKEIEQFIGICLKMSVCKLPSVRHHWGNLGTPSIYNVMSVNRFEEIKRFINFNDNSKLPERNNADYDKLYKVRALCEQILNIIRSIPKEEHLAVDEQIIPTKSRTSLKQYNPKKPHKCCYKVFVLSGVSGFCYDFDIFAGAQSNIIPNSCPNMSVSSNVVLRMNGVTIIAVSWLDNKIVNMVSTYAGSQPVIEKKRFFKSENRHKIITCPNVVGVYNSYMGGVDLIDSMLGYYRIPLSSKKYYMKIFYHLIDLCVVNAWLLYRRVHPSEPYLSLVDFKILISEVLCEMKRTTPKRKGRPTAEENRIQGLIDKKKKRGPCTELPAEDVRLDGMDHYPFHDKRSRCKYPTCKNKTLFYCTKCQLPLCINDKRNCFLLFHTQ</sequence>
<proteinExistence type="predicted"/>
<dbReference type="InterPro" id="IPR029526">
    <property type="entry name" value="PGBD"/>
</dbReference>
<dbReference type="Proteomes" id="UP001160148">
    <property type="component" value="Unassembled WGS sequence"/>
</dbReference>
<dbReference type="EMBL" id="CARXXK010000002">
    <property type="protein sequence ID" value="CAI6352915.1"/>
    <property type="molecule type" value="Genomic_DNA"/>
</dbReference>
<comment type="caution">
    <text evidence="2">The sequence shown here is derived from an EMBL/GenBank/DDBJ whole genome shotgun (WGS) entry which is preliminary data.</text>
</comment>
<evidence type="ECO:0000313" key="2">
    <source>
        <dbReference type="EMBL" id="CAI6352915.1"/>
    </source>
</evidence>
<evidence type="ECO:0000313" key="3">
    <source>
        <dbReference type="Proteomes" id="UP001160148"/>
    </source>
</evidence>
<dbReference type="PANTHER" id="PTHR47272:SF1">
    <property type="entry name" value="PIGGYBAC TRANSPOSABLE ELEMENT-DERIVED PROTEIN 3-LIKE"/>
    <property type="match status" value="1"/>
</dbReference>
<dbReference type="PANTHER" id="PTHR47272">
    <property type="entry name" value="DDE_TNP_1_7 DOMAIN-CONTAINING PROTEIN"/>
    <property type="match status" value="1"/>
</dbReference>
<dbReference type="AlphaFoldDB" id="A0AAV0WB01"/>
<name>A0AAV0WB01_9HEMI</name>
<protein>
    <recommendedName>
        <fullName evidence="1">PiggyBac transposable element-derived protein domain-containing protein</fullName>
    </recommendedName>
</protein>